<evidence type="ECO:0000313" key="3">
    <source>
        <dbReference type="Proteomes" id="UP001460270"/>
    </source>
</evidence>
<feature type="domain" description="PH" evidence="1">
    <location>
        <begin position="4"/>
        <end position="122"/>
    </location>
</feature>
<dbReference type="PANTHER" id="PTHR21258">
    <property type="entry name" value="DOCKING PROTEIN RELATED"/>
    <property type="match status" value="1"/>
</dbReference>
<dbReference type="SUPFAM" id="SSF50729">
    <property type="entry name" value="PH domain-like"/>
    <property type="match status" value="2"/>
</dbReference>
<sequence length="394" mass="43949">MDVIFKEGLLYLQAVKFGKKTWRKIWMALYKPSSTGVGRLELYTVADNTVAMHEHKKTLKPKSQARKVVRLSDCLSVTSAPKETCPTDCEAFYLNTTAATYTLASPTTQDWISALCLLAFQKDPEDADKGAFDRGNDLIMENNDLYSSWESDTTQSSNVHLVTVRTTEASQRCNLAGDYLMSPEDDALLLLDSNTCDVIYHWPYKMLRKYGQVEEDSASKQSALQLSVDQVHYSHSREAAGQGGEGDYDSGFTLETEDLGYAIEESIYYNLPRSVPGQMKDQSEDDSEYLYSVVEKDKTLLSQSPVTTTVQPAHCPTPKPRYQLHQARSDSMQPLSDTQMQLMDREAEEEGIVSTGQITPSASFKHRLAEIISKDLAKFQAPVPPGAASPTYPL</sequence>
<gene>
    <name evidence="2" type="ORF">WMY93_009018</name>
</gene>
<dbReference type="PANTHER" id="PTHR21258:SF58">
    <property type="entry name" value="DOCKING PROTEIN 3-LIKE"/>
    <property type="match status" value="1"/>
</dbReference>
<dbReference type="InterPro" id="IPR050996">
    <property type="entry name" value="Docking_Protein_DOK"/>
</dbReference>
<dbReference type="EMBL" id="JBBPFD010000006">
    <property type="protein sequence ID" value="KAK7922116.1"/>
    <property type="molecule type" value="Genomic_DNA"/>
</dbReference>
<keyword evidence="3" id="KW-1185">Reference proteome</keyword>
<dbReference type="SMART" id="SM00233">
    <property type="entry name" value="PH"/>
    <property type="match status" value="1"/>
</dbReference>
<evidence type="ECO:0000259" key="1">
    <source>
        <dbReference type="SMART" id="SM00233"/>
    </source>
</evidence>
<dbReference type="GO" id="GO:0043410">
    <property type="term" value="P:positive regulation of MAPK cascade"/>
    <property type="evidence" value="ECO:0007669"/>
    <property type="project" value="TreeGrafter"/>
</dbReference>
<proteinExistence type="predicted"/>
<dbReference type="GO" id="GO:0007265">
    <property type="term" value="P:Ras protein signal transduction"/>
    <property type="evidence" value="ECO:0007669"/>
    <property type="project" value="TreeGrafter"/>
</dbReference>
<dbReference type="GO" id="GO:0005737">
    <property type="term" value="C:cytoplasm"/>
    <property type="evidence" value="ECO:0007669"/>
    <property type="project" value="TreeGrafter"/>
</dbReference>
<name>A0AAW0PBK8_9GOBI</name>
<accession>A0AAW0PBK8</accession>
<dbReference type="GO" id="GO:0007169">
    <property type="term" value="P:cell surface receptor protein tyrosine kinase signaling pathway"/>
    <property type="evidence" value="ECO:0007669"/>
    <property type="project" value="TreeGrafter"/>
</dbReference>
<dbReference type="Gene3D" id="2.30.29.30">
    <property type="entry name" value="Pleckstrin-homology domain (PH domain)/Phosphotyrosine-binding domain (PTB)"/>
    <property type="match status" value="2"/>
</dbReference>
<dbReference type="InterPro" id="IPR001849">
    <property type="entry name" value="PH_domain"/>
</dbReference>
<organism evidence="2 3">
    <name type="scientific">Mugilogobius chulae</name>
    <name type="common">yellowstripe goby</name>
    <dbReference type="NCBI Taxonomy" id="88201"/>
    <lineage>
        <taxon>Eukaryota</taxon>
        <taxon>Metazoa</taxon>
        <taxon>Chordata</taxon>
        <taxon>Craniata</taxon>
        <taxon>Vertebrata</taxon>
        <taxon>Euteleostomi</taxon>
        <taxon>Actinopterygii</taxon>
        <taxon>Neopterygii</taxon>
        <taxon>Teleostei</taxon>
        <taxon>Neoteleostei</taxon>
        <taxon>Acanthomorphata</taxon>
        <taxon>Gobiaria</taxon>
        <taxon>Gobiiformes</taxon>
        <taxon>Gobioidei</taxon>
        <taxon>Gobiidae</taxon>
        <taxon>Gobionellinae</taxon>
        <taxon>Mugilogobius</taxon>
    </lineage>
</organism>
<dbReference type="Proteomes" id="UP001460270">
    <property type="component" value="Unassembled WGS sequence"/>
</dbReference>
<dbReference type="AlphaFoldDB" id="A0AAW0PBK8"/>
<comment type="caution">
    <text evidence="2">The sequence shown here is derived from an EMBL/GenBank/DDBJ whole genome shotgun (WGS) entry which is preliminary data.</text>
</comment>
<dbReference type="SMART" id="SM01244">
    <property type="entry name" value="IRS"/>
    <property type="match status" value="1"/>
</dbReference>
<reference evidence="3" key="1">
    <citation type="submission" date="2024-04" db="EMBL/GenBank/DDBJ databases">
        <title>Salinicola lusitanus LLJ914,a marine bacterium isolated from the Okinawa Trough.</title>
        <authorList>
            <person name="Li J."/>
        </authorList>
    </citation>
    <scope>NUCLEOTIDE SEQUENCE [LARGE SCALE GENOMIC DNA]</scope>
</reference>
<evidence type="ECO:0000313" key="2">
    <source>
        <dbReference type="EMBL" id="KAK7922116.1"/>
    </source>
</evidence>
<protein>
    <recommendedName>
        <fullName evidence="1">PH domain-containing protein</fullName>
    </recommendedName>
</protein>
<dbReference type="Pfam" id="PF02174">
    <property type="entry name" value="IRS"/>
    <property type="match status" value="1"/>
</dbReference>
<dbReference type="InterPro" id="IPR011993">
    <property type="entry name" value="PH-like_dom_sf"/>
</dbReference>
<dbReference type="InterPro" id="IPR002404">
    <property type="entry name" value="IRS_PTB"/>
</dbReference>